<keyword evidence="4" id="KW-1185">Reference proteome</keyword>
<feature type="repeat" description="ANK" evidence="3">
    <location>
        <begin position="36"/>
        <end position="68"/>
    </location>
</feature>
<feature type="repeat" description="ANK" evidence="3">
    <location>
        <begin position="3"/>
        <end position="35"/>
    </location>
</feature>
<dbReference type="SUPFAM" id="SSF48403">
    <property type="entry name" value="Ankyrin repeat"/>
    <property type="match status" value="1"/>
</dbReference>
<keyword evidence="2 3" id="KW-0040">ANK repeat</keyword>
<dbReference type="RefSeq" id="XP_052120859.1">
    <property type="nucleotide sequence ID" value="XM_052264899.1"/>
</dbReference>
<dbReference type="OrthoDB" id="21416at2759"/>
<dbReference type="SMART" id="SM00248">
    <property type="entry name" value="ANK"/>
    <property type="match status" value="4"/>
</dbReference>
<dbReference type="Proteomes" id="UP000504606">
    <property type="component" value="Unplaced"/>
</dbReference>
<evidence type="ECO:0000256" key="1">
    <source>
        <dbReference type="ARBA" id="ARBA00022737"/>
    </source>
</evidence>
<dbReference type="PROSITE" id="PS50088">
    <property type="entry name" value="ANK_REPEAT"/>
    <property type="match status" value="4"/>
</dbReference>
<organism evidence="4 5">
    <name type="scientific">Frankliniella occidentalis</name>
    <name type="common">Western flower thrips</name>
    <name type="synonym">Euthrips occidentalis</name>
    <dbReference type="NCBI Taxonomy" id="133901"/>
    <lineage>
        <taxon>Eukaryota</taxon>
        <taxon>Metazoa</taxon>
        <taxon>Ecdysozoa</taxon>
        <taxon>Arthropoda</taxon>
        <taxon>Hexapoda</taxon>
        <taxon>Insecta</taxon>
        <taxon>Pterygota</taxon>
        <taxon>Neoptera</taxon>
        <taxon>Paraneoptera</taxon>
        <taxon>Thysanoptera</taxon>
        <taxon>Terebrantia</taxon>
        <taxon>Thripoidea</taxon>
        <taxon>Thripidae</taxon>
        <taxon>Frankliniella</taxon>
    </lineage>
</organism>
<dbReference type="InterPro" id="IPR002110">
    <property type="entry name" value="Ankyrin_rpt"/>
</dbReference>
<evidence type="ECO:0000313" key="5">
    <source>
        <dbReference type="RefSeq" id="XP_052120859.1"/>
    </source>
</evidence>
<evidence type="ECO:0000256" key="3">
    <source>
        <dbReference type="PROSITE-ProRule" id="PRU00023"/>
    </source>
</evidence>
<protein>
    <submittedName>
        <fullName evidence="5">Ankyrin repeat domain-containing protein 29</fullName>
    </submittedName>
</protein>
<evidence type="ECO:0000256" key="2">
    <source>
        <dbReference type="ARBA" id="ARBA00023043"/>
    </source>
</evidence>
<gene>
    <name evidence="5" type="primary">LOC113218319</name>
</gene>
<dbReference type="GeneID" id="113218319"/>
<proteinExistence type="predicted"/>
<feature type="repeat" description="ANK" evidence="3">
    <location>
        <begin position="69"/>
        <end position="101"/>
    </location>
</feature>
<sequence length="160" mass="17152">MKDRATPLFMASQNGHGRVVLLLLEHGAAVDARRTDGATPLWISAQMGHERIVRVLLRQGAAVDTTRHDGATPLFKAAHKGHTTVVDELLQYRPSLNLLPNGESALHAAALFGHLAVVRKLLAAGSDPSLRNQEGMTAAQLAADNKHRAVVDLLTHAARS</sequence>
<name>A0A9C6WVW8_FRAOC</name>
<dbReference type="Gene3D" id="1.25.40.20">
    <property type="entry name" value="Ankyrin repeat-containing domain"/>
    <property type="match status" value="2"/>
</dbReference>
<reference evidence="5" key="1">
    <citation type="submission" date="2025-08" db="UniProtKB">
        <authorList>
            <consortium name="RefSeq"/>
        </authorList>
    </citation>
    <scope>IDENTIFICATION</scope>
    <source>
        <tissue evidence="5">Whole organism</tissue>
    </source>
</reference>
<feature type="repeat" description="ANK" evidence="3">
    <location>
        <begin position="101"/>
        <end position="133"/>
    </location>
</feature>
<dbReference type="Pfam" id="PF13637">
    <property type="entry name" value="Ank_4"/>
    <property type="match status" value="1"/>
</dbReference>
<dbReference type="KEGG" id="foc:113218319"/>
<keyword evidence="1" id="KW-0677">Repeat</keyword>
<dbReference type="PRINTS" id="PR01415">
    <property type="entry name" value="ANKYRIN"/>
</dbReference>
<dbReference type="PANTHER" id="PTHR24198">
    <property type="entry name" value="ANKYRIN REPEAT AND PROTEIN KINASE DOMAIN-CONTAINING PROTEIN"/>
    <property type="match status" value="1"/>
</dbReference>
<dbReference type="AlphaFoldDB" id="A0A9C6WVW8"/>
<evidence type="ECO:0000313" key="4">
    <source>
        <dbReference type="Proteomes" id="UP000504606"/>
    </source>
</evidence>
<dbReference type="InterPro" id="IPR036770">
    <property type="entry name" value="Ankyrin_rpt-contain_sf"/>
</dbReference>
<dbReference type="PROSITE" id="PS50297">
    <property type="entry name" value="ANK_REP_REGION"/>
    <property type="match status" value="4"/>
</dbReference>
<dbReference type="Pfam" id="PF12796">
    <property type="entry name" value="Ank_2"/>
    <property type="match status" value="1"/>
</dbReference>
<accession>A0A9C6WVW8</accession>
<dbReference type="PANTHER" id="PTHR24198:SF165">
    <property type="entry name" value="ANKYRIN REPEAT-CONTAINING PROTEIN-RELATED"/>
    <property type="match status" value="1"/>
</dbReference>